<protein>
    <submittedName>
        <fullName evidence="1">Uncharacterized protein</fullName>
    </submittedName>
</protein>
<evidence type="ECO:0000313" key="2">
    <source>
        <dbReference type="Proteomes" id="UP001530400"/>
    </source>
</evidence>
<accession>A0ABD3PU34</accession>
<keyword evidence="2" id="KW-1185">Reference proteome</keyword>
<dbReference type="AlphaFoldDB" id="A0ABD3PU34"/>
<comment type="caution">
    <text evidence="1">The sequence shown here is derived from an EMBL/GenBank/DDBJ whole genome shotgun (WGS) entry which is preliminary data.</text>
</comment>
<proteinExistence type="predicted"/>
<name>A0ABD3PU34_9STRA</name>
<dbReference type="EMBL" id="JALLPJ020000486">
    <property type="protein sequence ID" value="KAL3790776.1"/>
    <property type="molecule type" value="Genomic_DNA"/>
</dbReference>
<evidence type="ECO:0000313" key="1">
    <source>
        <dbReference type="EMBL" id="KAL3790776.1"/>
    </source>
</evidence>
<gene>
    <name evidence="1" type="ORF">ACHAWO_007693</name>
</gene>
<dbReference type="Proteomes" id="UP001530400">
    <property type="component" value="Unassembled WGS sequence"/>
</dbReference>
<organism evidence="1 2">
    <name type="scientific">Cyclotella atomus</name>
    <dbReference type="NCBI Taxonomy" id="382360"/>
    <lineage>
        <taxon>Eukaryota</taxon>
        <taxon>Sar</taxon>
        <taxon>Stramenopiles</taxon>
        <taxon>Ochrophyta</taxon>
        <taxon>Bacillariophyta</taxon>
        <taxon>Coscinodiscophyceae</taxon>
        <taxon>Thalassiosirophycidae</taxon>
        <taxon>Stephanodiscales</taxon>
        <taxon>Stephanodiscaceae</taxon>
        <taxon>Cyclotella</taxon>
    </lineage>
</organism>
<reference evidence="1 2" key="1">
    <citation type="submission" date="2024-10" db="EMBL/GenBank/DDBJ databases">
        <title>Updated reference genomes for cyclostephanoid diatoms.</title>
        <authorList>
            <person name="Roberts W.R."/>
            <person name="Alverson A.J."/>
        </authorList>
    </citation>
    <scope>NUCLEOTIDE SEQUENCE [LARGE SCALE GENOMIC DNA]</scope>
    <source>
        <strain evidence="1 2">AJA010-31</strain>
    </source>
</reference>
<sequence length="99" mass="11200">MSLASKAADFAHKAFVTTAFGYFVYTGVNLGGMMLAGPDNGQPKEHPQAGFIQMLKDKYAEEYTKYFDTGSRDWYDKDDNSYLKKIPRPEDYQPGGKRN</sequence>